<evidence type="ECO:0000256" key="1">
    <source>
        <dbReference type="SAM" id="SignalP"/>
    </source>
</evidence>
<dbReference type="PROSITE" id="PS51257">
    <property type="entry name" value="PROKAR_LIPOPROTEIN"/>
    <property type="match status" value="1"/>
</dbReference>
<dbReference type="EMBL" id="ASXJ01000344">
    <property type="protein sequence ID" value="ERM00069.1"/>
    <property type="molecule type" value="Genomic_DNA"/>
</dbReference>
<dbReference type="Proteomes" id="UP000016842">
    <property type="component" value="Unassembled WGS sequence"/>
</dbReference>
<gene>
    <name evidence="2" type="ORF">Q644_07150</name>
</gene>
<feature type="signal peptide" evidence="1">
    <location>
        <begin position="1"/>
        <end position="27"/>
    </location>
</feature>
<dbReference type="PATRIC" id="fig|1337887.3.peg.4851"/>
<evidence type="ECO:0000313" key="2">
    <source>
        <dbReference type="EMBL" id="ERM00069.1"/>
    </source>
</evidence>
<reference evidence="2 3" key="1">
    <citation type="journal article" date="2014" name="FEMS Microbiol. Lett.">
        <title>Genome sequencing analysis reveals virulence-related gene content of Ochrobactrum intermedium strain 229E, a urease-positive strain isolated from the human gastric niche.</title>
        <authorList>
            <person name="Kulkarni G.J."/>
            <person name="Shetty S."/>
            <person name="Dharne M.S."/>
            <person name="Shouche Y.S."/>
        </authorList>
    </citation>
    <scope>NUCLEOTIDE SEQUENCE [LARGE SCALE GENOMIC DNA]</scope>
    <source>
        <strain evidence="2 3">229E</strain>
    </source>
</reference>
<accession>U4V5W2</accession>
<name>U4V5W2_9HYPH</name>
<proteinExistence type="predicted"/>
<evidence type="ECO:0008006" key="4">
    <source>
        <dbReference type="Google" id="ProtNLM"/>
    </source>
</evidence>
<organism evidence="2 3">
    <name type="scientific">Brucella intermedia 229E</name>
    <dbReference type="NCBI Taxonomy" id="1337887"/>
    <lineage>
        <taxon>Bacteria</taxon>
        <taxon>Pseudomonadati</taxon>
        <taxon>Pseudomonadota</taxon>
        <taxon>Alphaproteobacteria</taxon>
        <taxon>Hyphomicrobiales</taxon>
        <taxon>Brucellaceae</taxon>
        <taxon>Brucella/Ochrobactrum group</taxon>
        <taxon>Brucella</taxon>
    </lineage>
</organism>
<dbReference type="AlphaFoldDB" id="U4V5W2"/>
<evidence type="ECO:0000313" key="3">
    <source>
        <dbReference type="Proteomes" id="UP000016842"/>
    </source>
</evidence>
<keyword evidence="1" id="KW-0732">Signal</keyword>
<protein>
    <recommendedName>
        <fullName evidence="4">Lipoprotein</fullName>
    </recommendedName>
</protein>
<sequence length="107" mass="11679">MFESYRNMRLVFTFLLAMFGCTHVASATGLQSDFGLECRLVPMQGTGAPDAAARPGWAMPLANPVGQPSRRAIVYPRAVPSPQLYRYDCAPKSAGPVSVPRTRFSDQ</sequence>
<feature type="chain" id="PRO_5004657037" description="Lipoprotein" evidence="1">
    <location>
        <begin position="28"/>
        <end position="107"/>
    </location>
</feature>
<comment type="caution">
    <text evidence="2">The sequence shown here is derived from an EMBL/GenBank/DDBJ whole genome shotgun (WGS) entry which is preliminary data.</text>
</comment>